<dbReference type="InterPro" id="IPR011049">
    <property type="entry name" value="Serralysin-like_metalloprot_C"/>
</dbReference>
<proteinExistence type="predicted"/>
<name>A0A2J0YW60_RHIML</name>
<sequence length="151" mass="15297">MTKIVGTGGGDTLRGTDETDRIWGLAGNDDIDGGGGDDLVDAGAGDDVVRSTSGYDRLDGGDGDDRLTLAGTGGAVTGGAGHDTLAVNASLATEDVIFNGLQGHAMIGRNPSTAQHVFFRDIERLELLTGSGNDIVYGSTRDDVIVTGDGS</sequence>
<dbReference type="Proteomes" id="UP000231987">
    <property type="component" value="Unassembled WGS sequence"/>
</dbReference>
<gene>
    <name evidence="1" type="ORF">CEJ86_26740</name>
</gene>
<reference evidence="1 2" key="1">
    <citation type="submission" date="2017-06" db="EMBL/GenBank/DDBJ databases">
        <title>Ensifer strains isolated from leguminous trees and herbs display diverse denitrification phenotypes with some acting as strong N2O sinks.</title>
        <authorList>
            <person name="Woliy K."/>
            <person name="Mania D."/>
            <person name="Bakken L.R."/>
            <person name="Frostegard A."/>
        </authorList>
    </citation>
    <scope>NUCLEOTIDE SEQUENCE [LARGE SCALE GENOMIC DNA]</scope>
    <source>
        <strain evidence="1 2">AC50a</strain>
    </source>
</reference>
<dbReference type="SUPFAM" id="SSF51120">
    <property type="entry name" value="beta-Roll"/>
    <property type="match status" value="1"/>
</dbReference>
<dbReference type="Gene3D" id="2.150.10.10">
    <property type="entry name" value="Serralysin-like metalloprotease, C-terminal"/>
    <property type="match status" value="1"/>
</dbReference>
<dbReference type="InterPro" id="IPR001343">
    <property type="entry name" value="Hemolysn_Ca-bd"/>
</dbReference>
<dbReference type="PRINTS" id="PR00313">
    <property type="entry name" value="CABNDNGRPT"/>
</dbReference>
<feature type="non-terminal residue" evidence="1">
    <location>
        <position position="151"/>
    </location>
</feature>
<protein>
    <submittedName>
        <fullName evidence="1">Hemolysin</fullName>
    </submittedName>
</protein>
<dbReference type="GO" id="GO:0005509">
    <property type="term" value="F:calcium ion binding"/>
    <property type="evidence" value="ECO:0007669"/>
    <property type="project" value="InterPro"/>
</dbReference>
<dbReference type="Pfam" id="PF00353">
    <property type="entry name" value="HemolysinCabind"/>
    <property type="match status" value="3"/>
</dbReference>
<dbReference type="EMBL" id="NJGD01000017">
    <property type="protein sequence ID" value="PJR12021.1"/>
    <property type="molecule type" value="Genomic_DNA"/>
</dbReference>
<evidence type="ECO:0000313" key="2">
    <source>
        <dbReference type="Proteomes" id="UP000231987"/>
    </source>
</evidence>
<accession>A0A2J0YW60</accession>
<organism evidence="1 2">
    <name type="scientific">Rhizobium meliloti</name>
    <name type="common">Ensifer meliloti</name>
    <name type="synonym">Sinorhizobium meliloti</name>
    <dbReference type="NCBI Taxonomy" id="382"/>
    <lineage>
        <taxon>Bacteria</taxon>
        <taxon>Pseudomonadati</taxon>
        <taxon>Pseudomonadota</taxon>
        <taxon>Alphaproteobacteria</taxon>
        <taxon>Hyphomicrobiales</taxon>
        <taxon>Rhizobiaceae</taxon>
        <taxon>Sinorhizobium/Ensifer group</taxon>
        <taxon>Sinorhizobium</taxon>
    </lineage>
</organism>
<dbReference type="AlphaFoldDB" id="A0A2J0YW60"/>
<comment type="caution">
    <text evidence="1">The sequence shown here is derived from an EMBL/GenBank/DDBJ whole genome shotgun (WGS) entry which is preliminary data.</text>
</comment>
<evidence type="ECO:0000313" key="1">
    <source>
        <dbReference type="EMBL" id="PJR12021.1"/>
    </source>
</evidence>